<feature type="transmembrane region" description="Helical" evidence="8">
    <location>
        <begin position="343"/>
        <end position="363"/>
    </location>
</feature>
<dbReference type="Pfam" id="PF00083">
    <property type="entry name" value="Sugar_tr"/>
    <property type="match status" value="1"/>
</dbReference>
<organism evidence="10 11">
    <name type="scientific">Penicillium capsulatum</name>
    <dbReference type="NCBI Taxonomy" id="69766"/>
    <lineage>
        <taxon>Eukaryota</taxon>
        <taxon>Fungi</taxon>
        <taxon>Dikarya</taxon>
        <taxon>Ascomycota</taxon>
        <taxon>Pezizomycotina</taxon>
        <taxon>Eurotiomycetes</taxon>
        <taxon>Eurotiomycetidae</taxon>
        <taxon>Eurotiales</taxon>
        <taxon>Aspergillaceae</taxon>
        <taxon>Penicillium</taxon>
    </lineage>
</organism>
<evidence type="ECO:0000313" key="10">
    <source>
        <dbReference type="EMBL" id="KAJ5179099.1"/>
    </source>
</evidence>
<evidence type="ECO:0000256" key="1">
    <source>
        <dbReference type="ARBA" id="ARBA00004141"/>
    </source>
</evidence>
<dbReference type="Proteomes" id="UP001146351">
    <property type="component" value="Unassembled WGS sequence"/>
</dbReference>
<feature type="transmembrane region" description="Helical" evidence="8">
    <location>
        <begin position="438"/>
        <end position="459"/>
    </location>
</feature>
<evidence type="ECO:0000256" key="2">
    <source>
        <dbReference type="ARBA" id="ARBA00010992"/>
    </source>
</evidence>
<keyword evidence="6 8" id="KW-0472">Membrane</keyword>
<evidence type="ECO:0000256" key="4">
    <source>
        <dbReference type="ARBA" id="ARBA00022692"/>
    </source>
</evidence>
<comment type="caution">
    <text evidence="10">The sequence shown here is derived from an EMBL/GenBank/DDBJ whole genome shotgun (WGS) entry which is preliminary data.</text>
</comment>
<feature type="transmembrane region" description="Helical" evidence="8">
    <location>
        <begin position="100"/>
        <end position="119"/>
    </location>
</feature>
<feature type="transmembrane region" description="Helical" evidence="8">
    <location>
        <begin position="188"/>
        <end position="210"/>
    </location>
</feature>
<feature type="transmembrane region" description="Helical" evidence="8">
    <location>
        <begin position="157"/>
        <end position="176"/>
    </location>
</feature>
<feature type="transmembrane region" description="Helical" evidence="8">
    <location>
        <begin position="404"/>
        <end position="426"/>
    </location>
</feature>
<keyword evidence="10" id="KW-0762">Sugar transport</keyword>
<keyword evidence="5 8" id="KW-1133">Transmembrane helix</keyword>
<feature type="transmembrane region" description="Helical" evidence="8">
    <location>
        <begin position="69"/>
        <end position="91"/>
    </location>
</feature>
<feature type="domain" description="Major facilitator superfamily (MFS) profile" evidence="9">
    <location>
        <begin position="17"/>
        <end position="463"/>
    </location>
</feature>
<gene>
    <name evidence="10" type="ORF">N7492_002309</name>
</gene>
<evidence type="ECO:0000256" key="7">
    <source>
        <dbReference type="RuleBase" id="RU003346"/>
    </source>
</evidence>
<dbReference type="OrthoDB" id="6612291at2759"/>
<evidence type="ECO:0000256" key="5">
    <source>
        <dbReference type="ARBA" id="ARBA00022989"/>
    </source>
</evidence>
<sequence length="505" mass="54441">MPRFLGLRGHGLNRAALFGVTMPGVMLFGYNTSLLGGVLTLNNFDHQFPSIDVTDVTANPAEVQHRSTIQGTVMALFAVGGLFGAVSCIGLGDILGRRRVIVVASVVQIIGAVLMASAFDLAQLIVSRVVVGLGTGGLLATVPTWQSEISAADKRGAHVAATGPFVGAGALLALLLDFGMSFAPGSIAWRLPFAIQILLALPAAAFVACLPESPRWLLRQNREAEAREILAALNDVSTDCPKVQAEIEEVQQSLRLAGQVSIGQMFHMGPQRMSHRAMLAIAVMAFIQFTGVNVITFYTNTIFESYLQLDSTKSRILAVIYQIVSPIGGVLCFFTIEGFGRRRLMLASAAGNAVCLALVAGLGSQPQNTRAMHGAVVFMFIYHLTFIIGLGSVPFIYMAEIVPLSLRATINGISIGVFWALAFVIGEVSPIAFEAIGWRYFIIFAGLNVAIMGLVYFLFPETAGRSLEDIDRIFTSSNTIWDSVWVEKRLTRSEQQPVKARKENV</sequence>
<dbReference type="InterPro" id="IPR050360">
    <property type="entry name" value="MFS_Sugar_Transporters"/>
</dbReference>
<reference evidence="10" key="2">
    <citation type="journal article" date="2023" name="IMA Fungus">
        <title>Comparative genomic study of the Penicillium genus elucidates a diverse pangenome and 15 lateral gene transfer events.</title>
        <authorList>
            <person name="Petersen C."/>
            <person name="Sorensen T."/>
            <person name="Nielsen M.R."/>
            <person name="Sondergaard T.E."/>
            <person name="Sorensen J.L."/>
            <person name="Fitzpatrick D.A."/>
            <person name="Frisvad J.C."/>
            <person name="Nielsen K.L."/>
        </authorList>
    </citation>
    <scope>NUCLEOTIDE SEQUENCE</scope>
    <source>
        <strain evidence="10">IBT 21917</strain>
    </source>
</reference>
<dbReference type="InterPro" id="IPR036259">
    <property type="entry name" value="MFS_trans_sf"/>
</dbReference>
<name>A0A9W9IHL2_9EURO</name>
<feature type="transmembrane region" description="Helical" evidence="8">
    <location>
        <begin position="318"/>
        <end position="336"/>
    </location>
</feature>
<evidence type="ECO:0000259" key="9">
    <source>
        <dbReference type="PROSITE" id="PS50850"/>
    </source>
</evidence>
<dbReference type="PRINTS" id="PR00171">
    <property type="entry name" value="SUGRTRNSPORT"/>
</dbReference>
<accession>A0A9W9IHL2</accession>
<evidence type="ECO:0000256" key="3">
    <source>
        <dbReference type="ARBA" id="ARBA00022448"/>
    </source>
</evidence>
<keyword evidence="3 7" id="KW-0813">Transport</keyword>
<keyword evidence="4 8" id="KW-0812">Transmembrane</keyword>
<comment type="similarity">
    <text evidence="2 7">Belongs to the major facilitator superfamily. Sugar transporter (TC 2.A.1.1) family.</text>
</comment>
<dbReference type="EMBL" id="JAPQKO010000002">
    <property type="protein sequence ID" value="KAJ5179099.1"/>
    <property type="molecule type" value="Genomic_DNA"/>
</dbReference>
<dbReference type="InterPro" id="IPR020846">
    <property type="entry name" value="MFS_dom"/>
</dbReference>
<dbReference type="AlphaFoldDB" id="A0A9W9IHL2"/>
<dbReference type="NCBIfam" id="TIGR00879">
    <property type="entry name" value="SP"/>
    <property type="match status" value="1"/>
</dbReference>
<dbReference type="InterPro" id="IPR005828">
    <property type="entry name" value="MFS_sugar_transport-like"/>
</dbReference>
<dbReference type="PANTHER" id="PTHR48022:SF45">
    <property type="entry name" value="MAJOR FACILITATOR SUPERFAMILY (MFS) PROFILE DOMAIN-CONTAINING PROTEIN-RELATED"/>
    <property type="match status" value="1"/>
</dbReference>
<dbReference type="PROSITE" id="PS50850">
    <property type="entry name" value="MFS"/>
    <property type="match status" value="1"/>
</dbReference>
<feature type="transmembrane region" description="Helical" evidence="8">
    <location>
        <begin position="375"/>
        <end position="397"/>
    </location>
</feature>
<reference evidence="10" key="1">
    <citation type="submission" date="2022-11" db="EMBL/GenBank/DDBJ databases">
        <authorList>
            <person name="Petersen C."/>
        </authorList>
    </citation>
    <scope>NUCLEOTIDE SEQUENCE</scope>
    <source>
        <strain evidence="10">IBT 21917</strain>
    </source>
</reference>
<evidence type="ECO:0000313" key="11">
    <source>
        <dbReference type="Proteomes" id="UP001146351"/>
    </source>
</evidence>
<keyword evidence="11" id="KW-1185">Reference proteome</keyword>
<evidence type="ECO:0000256" key="8">
    <source>
        <dbReference type="SAM" id="Phobius"/>
    </source>
</evidence>
<feature type="transmembrane region" description="Helical" evidence="8">
    <location>
        <begin position="277"/>
        <end position="298"/>
    </location>
</feature>
<evidence type="ECO:0000256" key="6">
    <source>
        <dbReference type="ARBA" id="ARBA00023136"/>
    </source>
</evidence>
<dbReference type="Gene3D" id="1.20.1250.20">
    <property type="entry name" value="MFS general substrate transporter like domains"/>
    <property type="match status" value="1"/>
</dbReference>
<dbReference type="GO" id="GO:0005351">
    <property type="term" value="F:carbohydrate:proton symporter activity"/>
    <property type="evidence" value="ECO:0007669"/>
    <property type="project" value="TreeGrafter"/>
</dbReference>
<proteinExistence type="inferred from homology"/>
<dbReference type="GO" id="GO:0016020">
    <property type="term" value="C:membrane"/>
    <property type="evidence" value="ECO:0007669"/>
    <property type="project" value="UniProtKB-SubCell"/>
</dbReference>
<feature type="transmembrane region" description="Helical" evidence="8">
    <location>
        <begin position="125"/>
        <end position="145"/>
    </location>
</feature>
<dbReference type="InterPro" id="IPR003663">
    <property type="entry name" value="Sugar/inositol_transpt"/>
</dbReference>
<dbReference type="SUPFAM" id="SSF103473">
    <property type="entry name" value="MFS general substrate transporter"/>
    <property type="match status" value="1"/>
</dbReference>
<dbReference type="PANTHER" id="PTHR48022">
    <property type="entry name" value="PLASTIDIC GLUCOSE TRANSPORTER 4"/>
    <property type="match status" value="1"/>
</dbReference>
<protein>
    <submittedName>
        <fullName evidence="10">Sugar transporter</fullName>
    </submittedName>
</protein>
<comment type="subcellular location">
    <subcellularLocation>
        <location evidence="1">Membrane</location>
        <topology evidence="1">Multi-pass membrane protein</topology>
    </subcellularLocation>
</comment>
<feature type="transmembrane region" description="Helical" evidence="8">
    <location>
        <begin position="12"/>
        <end position="30"/>
    </location>
</feature>